<feature type="compositionally biased region" description="Low complexity" evidence="1">
    <location>
        <begin position="411"/>
        <end position="420"/>
    </location>
</feature>
<accession>A0A7X1JCS0</accession>
<name>A0A7X1JCS0_9ACTN</name>
<feature type="compositionally biased region" description="Low complexity" evidence="1">
    <location>
        <begin position="427"/>
        <end position="440"/>
    </location>
</feature>
<dbReference type="EMBL" id="JACMSF010000097">
    <property type="protein sequence ID" value="MBC2907894.1"/>
    <property type="molecule type" value="Genomic_DNA"/>
</dbReference>
<reference evidence="2 3" key="1">
    <citation type="submission" date="2020-08" db="EMBL/GenBank/DDBJ databases">
        <title>Streptomyces sp. PSKA01 genome sequencing and assembly.</title>
        <authorList>
            <person name="Mandal S."/>
            <person name="Maiti P.K."/>
            <person name="Das P."/>
        </authorList>
    </citation>
    <scope>NUCLEOTIDE SEQUENCE [LARGE SCALE GENOMIC DNA]</scope>
    <source>
        <strain evidence="2 3">PSKA01</strain>
    </source>
</reference>
<feature type="compositionally biased region" description="Low complexity" evidence="1">
    <location>
        <begin position="516"/>
        <end position="532"/>
    </location>
</feature>
<dbReference type="Proteomes" id="UP000584670">
    <property type="component" value="Unassembled WGS sequence"/>
</dbReference>
<dbReference type="Gene3D" id="3.40.50.300">
    <property type="entry name" value="P-loop containing nucleotide triphosphate hydrolases"/>
    <property type="match status" value="1"/>
</dbReference>
<comment type="caution">
    <text evidence="2">The sequence shown here is derived from an EMBL/GenBank/DDBJ whole genome shotgun (WGS) entry which is preliminary data.</text>
</comment>
<evidence type="ECO:0000313" key="3">
    <source>
        <dbReference type="Proteomes" id="UP000584670"/>
    </source>
</evidence>
<sequence length="2023" mass="220434">MDQGDVSPELLAALEELSAALTATQAARPSPMADALLRLTEADVEHSLNSTPVPRRRHLLGTLRIPIDGTRVNRALCHDVLARIQRDPEAPRAHNAARHLTLPVFDDMARAGFRHAAGVPDDSARPLTHRWSPALLRLTTWSHLTASPGDAPLWTWSLQQPWLTETGVPVQEVLEAAQRVVDLAAHTTDEREEDIHTVPEDVTGPTDAAPVPLPSTPPDADQLEAAMAHITEALNDAAEPARRTAAAITAQARPSTTDLNMLREVAEAFDAAAQSLKEHGVVPATADLPHFQQETAALLGRLSTEPLRRRLAKVAHLACRRDDPALAQDLATAQERARAISETAGWDAIHQVDADALDVLLTMVELHADEQDRNEILALLPAAVRSRCVAYLAGHYTELLLRPTAGETAMAAPQQAEPVSSAPPPAACAADSRAISAATPSEPGRKVVQQGIVGQEDNGQSAAEPDEAAASTVDAPSPIPEPRGTAEQPAVSESVVPVLAKESGAQKVELKPAPVKSSSTLTTSTPAARTAPSSPPRSKPAGQTTEEWRSEARRSLAKLISTERYGLAASLAAHLGEPPRRIIALQLAACADAVRSASSESLNDIRTLLAGPDFDELMTSRPDAALTTAALLRTVLVTGDPEVGASLSRVANGLSPSLARIADAVAQPALKSLLLHSPPLALARDRAELERALEDARDECRRALERVPTIRFPRGQKIVRHWWDPEKGLIGSLLRQAANADRNGLDALAQTVCELRDPAVIQSKLDRADQEFMTPGARTRLEGPARHDLLRHTAERLALVDKWVRQVQQLNARDTDWSADQVREMRTVVLRLREDALSDMREQTLTAGMLAAAAMGATVTSLSRTFALLSGEVRLDDTELTTELALRAELLKILGTVIHEAGNVQPPAEVSARELAEASHRSWEEAVRAQTSCELFATAQKLLDLWAKRQLPHLGHQAVPPEELYSHVQEAGKRVARELHETRERLEENLRHARVDGALTEDEERLFERRLQDADPKPDADLATVRRELEVLSSELNRAHAGHAAKLRTRLSDIDGLPAEDRQRVEQLIDSGDLLTAEELISHLVNGESIPDIQASDQSFATFFPDVPNAMADTGISGELIDAVRQRKRYLDLEALDYSSLSPEIAEQTAQALAGWGNLAARKGGQRTQGVRESELLMPALRLIGYSSKRVPQRIDTPRSGSYRFLDVPAVEYTGSALVPAFGSGLRGSIRVMLVWDRPSSETLMSWIQQDPNDDSLLVAYLGTLSVRDRRALAAQCATGRRALVVLDDAALAHLAACGNQRLDSAMRVLLPFSAINPYVMGKRAPVAEEMFFGRREELAEVQGSTGDQVVFGGRGLGKSALLKAAGRKYEAQLPGSRLSLLLALDSTFTGTNAPPSIVWDRIGRRLLEHEALALPRRLKAGPVLTRQQVLDGIKAWLREDPKRGLLIMLDEADGFFESDSPQFTETRHLRDLGAETEGRVKVVFAGLHSVQRYAKIAVNSPFGHLSQNPMVIGPLHPQDAVNLLVKPLEVLGYQFEEPALVHRILGHCSYQPFLLQMFGNRLVQTMHSKRSGKTSGPPYIIERVDVEAVQSDKDLRVSITEAFHDTLRLDLRYNVIANVVAHHAHHYGLDSRLSQVQLREECSYWWAEGFDNLDTDQFRAYLSEMKGLGVLAPDPDHRGWHLRSANALSMIGNLGMVEAELAQASSRKVAEHFSKFEARHPSRNGHSHSPLTADQIADVLPGHGNQARLIIGSIATGIDRVGAALRDVAETTGWDMPQVSKRSDFDRQLVEGKPGQKRVVVSNLTVKDPSEDACKETLESAVHRTPTTAGVTRSAVVVAGPGQQCIWSLAFGAGDQDGTGFEVLPLRRFTSDGLRAWAQEKEEFTSDAQLERLRDATGGWPLLVDRLSTAIAEGRREDDALRHSVAGLEDADGAREFLRQAGLTPQTPQWDAYRAVLEFMTADGMTTDDLRAAVEAGTDSEPVDVAEALGILRALQVFDSDSAGKYRLEPVLRASWNRAHSS</sequence>
<proteinExistence type="predicted"/>
<feature type="region of interest" description="Disordered" evidence="1">
    <location>
        <begin position="505"/>
        <end position="553"/>
    </location>
</feature>
<protein>
    <submittedName>
        <fullName evidence="2">Uncharacterized protein</fullName>
    </submittedName>
</protein>
<gene>
    <name evidence="2" type="ORF">H4N64_41610</name>
</gene>
<evidence type="ECO:0000256" key="1">
    <source>
        <dbReference type="SAM" id="MobiDB-lite"/>
    </source>
</evidence>
<evidence type="ECO:0000313" key="2">
    <source>
        <dbReference type="EMBL" id="MBC2907894.1"/>
    </source>
</evidence>
<organism evidence="2 3">
    <name type="scientific">Streptomyces cupreus</name>
    <dbReference type="NCBI Taxonomy" id="2759956"/>
    <lineage>
        <taxon>Bacteria</taxon>
        <taxon>Bacillati</taxon>
        <taxon>Actinomycetota</taxon>
        <taxon>Actinomycetes</taxon>
        <taxon>Kitasatosporales</taxon>
        <taxon>Streptomycetaceae</taxon>
        <taxon>Streptomyces</taxon>
    </lineage>
</organism>
<keyword evidence="3" id="KW-1185">Reference proteome</keyword>
<dbReference type="InterPro" id="IPR027417">
    <property type="entry name" value="P-loop_NTPase"/>
</dbReference>
<feature type="region of interest" description="Disordered" evidence="1">
    <location>
        <begin position="411"/>
        <end position="493"/>
    </location>
</feature>
<dbReference type="SUPFAM" id="SSF52540">
    <property type="entry name" value="P-loop containing nucleoside triphosphate hydrolases"/>
    <property type="match status" value="1"/>
</dbReference>